<gene>
    <name evidence="2" type="ORF">Q9K01_07095</name>
</gene>
<dbReference type="InterPro" id="IPR019734">
    <property type="entry name" value="TPR_rpt"/>
</dbReference>
<dbReference type="Pfam" id="PF13432">
    <property type="entry name" value="TPR_16"/>
    <property type="match status" value="3"/>
</dbReference>
<dbReference type="EMBL" id="JAVAIL010000002">
    <property type="protein sequence ID" value="MDP4539384.1"/>
    <property type="molecule type" value="Genomic_DNA"/>
</dbReference>
<dbReference type="PANTHER" id="PTHR12558">
    <property type="entry name" value="CELL DIVISION CYCLE 16,23,27"/>
    <property type="match status" value="1"/>
</dbReference>
<sequence>MAALLASCSAREEQKPGFEAARVALAGGDGLTAENRLNALLEQGHGAPELAAYLGEAALQQDDLAKARRWLGDGTFSPSTAALGFRMLGQLEMREDRLAAAGAAFDRALRADPQNAELWVDIGRLRYRGGEQVQAIAAAERALAVDPGNSAALRFRAQLVRDSQGPRHAIPWLETALEATPGDVGLLTDYAATLGDAGEAAEALAALRRASELSPHAPRLAFLNAVIAARAGEFDLARSLLMRAPTTEIETPAALLLSGILDLELGQYASAAQTFDRLAQIQPDNQRVVRLLARSLMLSGGERELVARLAERAAEPRASPYLKTLVGRALETLDRRQDAAVLLDAAARPSVSAITPLPSRTRPEALRFDHLAHGADLRDFVREYLRTGQTDRAVAEAGRFARQHAGSGDAQALLGDALLAAGEGERATRAYLRAAQIRRDWPLIRRLVAAHMMEDDAEAARNALERYLSGGASEASAAGFYGGLLAERGEFASAAAVLDSALDHGARSDPAILALRSEMAAQLGDDAGARQFAWRAYKLQPLFPPAIRALARVTEDQALAARLEDKYEKVNNR</sequence>
<dbReference type="Gene3D" id="1.25.40.10">
    <property type="entry name" value="Tetratricopeptide repeat domain"/>
    <property type="match status" value="2"/>
</dbReference>
<dbReference type="Proteomes" id="UP001235664">
    <property type="component" value="Unassembled WGS sequence"/>
</dbReference>
<proteinExistence type="predicted"/>
<keyword evidence="1" id="KW-0802">TPR repeat</keyword>
<dbReference type="RefSeq" id="WP_305929516.1">
    <property type="nucleotide sequence ID" value="NZ_JAVAIL010000002.1"/>
</dbReference>
<evidence type="ECO:0000313" key="2">
    <source>
        <dbReference type="EMBL" id="MDP4539384.1"/>
    </source>
</evidence>
<feature type="repeat" description="TPR" evidence="1">
    <location>
        <begin position="252"/>
        <end position="285"/>
    </location>
</feature>
<reference evidence="2 3" key="1">
    <citation type="submission" date="2023-08" db="EMBL/GenBank/DDBJ databases">
        <title>genomic of DY56.</title>
        <authorList>
            <person name="Wang Y."/>
        </authorList>
    </citation>
    <scope>NUCLEOTIDE SEQUENCE [LARGE SCALE GENOMIC DNA]</scope>
    <source>
        <strain evidence="2 3">DY56-A-20</strain>
    </source>
</reference>
<name>A0ABT9H7U1_9SPHN</name>
<feature type="repeat" description="TPR" evidence="1">
    <location>
        <begin position="82"/>
        <end position="115"/>
    </location>
</feature>
<dbReference type="PANTHER" id="PTHR12558:SF33">
    <property type="entry name" value="BLL7664 PROTEIN"/>
    <property type="match status" value="1"/>
</dbReference>
<dbReference type="SMART" id="SM00028">
    <property type="entry name" value="TPR"/>
    <property type="match status" value="6"/>
</dbReference>
<dbReference type="InterPro" id="IPR011990">
    <property type="entry name" value="TPR-like_helical_dom_sf"/>
</dbReference>
<dbReference type="PROSITE" id="PS50005">
    <property type="entry name" value="TPR"/>
    <property type="match status" value="3"/>
</dbReference>
<keyword evidence="3" id="KW-1185">Reference proteome</keyword>
<protein>
    <submittedName>
        <fullName evidence="2">Tetratricopeptide repeat protein</fullName>
    </submittedName>
</protein>
<organism evidence="2 3">
    <name type="scientific">Qipengyuania benthica</name>
    <dbReference type="NCBI Taxonomy" id="3067651"/>
    <lineage>
        <taxon>Bacteria</taxon>
        <taxon>Pseudomonadati</taxon>
        <taxon>Pseudomonadota</taxon>
        <taxon>Alphaproteobacteria</taxon>
        <taxon>Sphingomonadales</taxon>
        <taxon>Erythrobacteraceae</taxon>
        <taxon>Qipengyuania</taxon>
    </lineage>
</organism>
<evidence type="ECO:0000256" key="1">
    <source>
        <dbReference type="PROSITE-ProRule" id="PRU00339"/>
    </source>
</evidence>
<accession>A0ABT9H7U1</accession>
<comment type="caution">
    <text evidence="2">The sequence shown here is derived from an EMBL/GenBank/DDBJ whole genome shotgun (WGS) entry which is preliminary data.</text>
</comment>
<evidence type="ECO:0000313" key="3">
    <source>
        <dbReference type="Proteomes" id="UP001235664"/>
    </source>
</evidence>
<feature type="repeat" description="TPR" evidence="1">
    <location>
        <begin position="116"/>
        <end position="149"/>
    </location>
</feature>
<dbReference type="SUPFAM" id="SSF48452">
    <property type="entry name" value="TPR-like"/>
    <property type="match status" value="2"/>
</dbReference>